<proteinExistence type="predicted"/>
<organism evidence="1 2">
    <name type="scientific">Aphanomyces invadans</name>
    <dbReference type="NCBI Taxonomy" id="157072"/>
    <lineage>
        <taxon>Eukaryota</taxon>
        <taxon>Sar</taxon>
        <taxon>Stramenopiles</taxon>
        <taxon>Oomycota</taxon>
        <taxon>Saprolegniomycetes</taxon>
        <taxon>Saprolegniales</taxon>
        <taxon>Verrucalvaceae</taxon>
        <taxon>Aphanomyces</taxon>
    </lineage>
</organism>
<accession>A0A3R6W1X6</accession>
<comment type="caution">
    <text evidence="1">The sequence shown here is derived from an EMBL/GenBank/DDBJ whole genome shotgun (WGS) entry which is preliminary data.</text>
</comment>
<evidence type="ECO:0000313" key="1">
    <source>
        <dbReference type="EMBL" id="RHY33203.1"/>
    </source>
</evidence>
<sequence length="477" mass="53221">MDGDMWRVEDGLRMVSDAVSQYDRLVQRVESEVTSRERLEADARINMNRTKPQTTAAIAQEMSQISSGTNATPTSLIHDDQRRNTLMQSVAARATAIEMVDLQHILAEQMQQAVVADDGRHDEKYDRFDGNATTMPTDGEGEQFAQSLFGNVDVDTSDGAQATPTTSKLRAKRSQRLLEQRLATVKHLEGLQNQGSAPLDHVERKEALHGSGGTPSAVRCLTLPSTRVHGRFRTTRDLVATDRSRTTERVRLDDMRRAREAVDEGADDTEAEKSLRADARKFLMKYTGDVWRATAQGELDVVQKFFLVESTAKSVPLTFCCPHTCLDAPWQLIQTVTGCSTCTIRRQDKGGERCSIQQHGAILNAIASCMPARTQASLKNYQGFTCLDMCTTSYMTDLVKREFNITPVSTRDQRREAKRLGLKKIQRASLRMVMPTAVSNQHPQVDDLFDNLVQTKSQVLEGLNSLGLGLETYAYTR</sequence>
<keyword evidence="2" id="KW-1185">Reference proteome</keyword>
<name>A0A3R6W1X6_9STRA</name>
<dbReference type="AlphaFoldDB" id="A0A3R6W1X6"/>
<reference evidence="1 2" key="1">
    <citation type="submission" date="2018-08" db="EMBL/GenBank/DDBJ databases">
        <title>Aphanomyces genome sequencing and annotation.</title>
        <authorList>
            <person name="Minardi D."/>
            <person name="Oidtmann B."/>
            <person name="Van Der Giezen M."/>
            <person name="Studholme D.J."/>
        </authorList>
    </citation>
    <scope>NUCLEOTIDE SEQUENCE [LARGE SCALE GENOMIC DNA]</scope>
    <source>
        <strain evidence="1 2">NJM0002</strain>
    </source>
</reference>
<protein>
    <submittedName>
        <fullName evidence="1">Uncharacterized protein</fullName>
    </submittedName>
</protein>
<dbReference type="VEuPathDB" id="FungiDB:H310_01491"/>
<evidence type="ECO:0000313" key="2">
    <source>
        <dbReference type="Proteomes" id="UP000285060"/>
    </source>
</evidence>
<dbReference type="Proteomes" id="UP000285060">
    <property type="component" value="Unassembled WGS sequence"/>
</dbReference>
<dbReference type="EMBL" id="QUSY01000087">
    <property type="protein sequence ID" value="RHY33203.1"/>
    <property type="molecule type" value="Genomic_DNA"/>
</dbReference>
<gene>
    <name evidence="1" type="ORF">DYB32_003126</name>
</gene>